<feature type="compositionally biased region" description="Acidic residues" evidence="5">
    <location>
        <begin position="14"/>
        <end position="31"/>
    </location>
</feature>
<keyword evidence="2 6" id="KW-0812">Transmembrane</keyword>
<feature type="transmembrane region" description="Helical" evidence="6">
    <location>
        <begin position="276"/>
        <end position="295"/>
    </location>
</feature>
<evidence type="ECO:0000256" key="4">
    <source>
        <dbReference type="ARBA" id="ARBA00023136"/>
    </source>
</evidence>
<dbReference type="Proteomes" id="UP001515480">
    <property type="component" value="Unassembled WGS sequence"/>
</dbReference>
<sequence>MRHARHAQAQADDSASESSEEEVSAEEDQSEEELLIADPAVYQRSRQYDLGAVAAIGGWAAVWCVTSVLSELANRTLLGAHGLGCVCLVSSLYMIVICISSRLLLLCSRRPPLAFQSLRLYLLTVGSAGVLTSLEVTLTMYAFLSSRLPMIIVAQASTPCWQLLFSLALGWESPRSMITVLVPVFSAAAAIAAFDHSQAPWNPYGLLLCTAALPGARRCLLQRILQENAAGAVPPPHPSAHPWQVMYAMSPWTIGTAALAMLFFDCDAGDIIRATHLHWLAIWITASGCLLSLVLLAEFHFVAKTCALSVSIVGVLKEVFAVAFTDNAAHGRIAVMNVIGAMGCLLAWAVYVFVKYRKGSVLGQGSRNYWEPSYQRRHSHSHVCS</sequence>
<feature type="transmembrane region" description="Helical" evidence="6">
    <location>
        <begin position="50"/>
        <end position="70"/>
    </location>
</feature>
<dbReference type="EMBL" id="JBGBPQ010000010">
    <property type="protein sequence ID" value="KAL1518495.1"/>
    <property type="molecule type" value="Genomic_DNA"/>
</dbReference>
<keyword evidence="3 6" id="KW-1133">Transmembrane helix</keyword>
<evidence type="ECO:0000256" key="5">
    <source>
        <dbReference type="SAM" id="MobiDB-lite"/>
    </source>
</evidence>
<feature type="transmembrane region" description="Helical" evidence="6">
    <location>
        <begin position="334"/>
        <end position="354"/>
    </location>
</feature>
<evidence type="ECO:0000313" key="7">
    <source>
        <dbReference type="EMBL" id="KAL1518495.1"/>
    </source>
</evidence>
<evidence type="ECO:0008006" key="9">
    <source>
        <dbReference type="Google" id="ProtNLM"/>
    </source>
</evidence>
<dbReference type="GO" id="GO:0016020">
    <property type="term" value="C:membrane"/>
    <property type="evidence" value="ECO:0007669"/>
    <property type="project" value="UniProtKB-SubCell"/>
</dbReference>
<organism evidence="7 8">
    <name type="scientific">Prymnesium parvum</name>
    <name type="common">Toxic golden alga</name>
    <dbReference type="NCBI Taxonomy" id="97485"/>
    <lineage>
        <taxon>Eukaryota</taxon>
        <taxon>Haptista</taxon>
        <taxon>Haptophyta</taxon>
        <taxon>Prymnesiophyceae</taxon>
        <taxon>Prymnesiales</taxon>
        <taxon>Prymnesiaceae</taxon>
        <taxon>Prymnesium</taxon>
    </lineage>
</organism>
<comment type="caution">
    <text evidence="7">The sequence shown here is derived from an EMBL/GenBank/DDBJ whole genome shotgun (WGS) entry which is preliminary data.</text>
</comment>
<accession>A0AB34JA44</accession>
<protein>
    <recommendedName>
        <fullName evidence="9">Sugar phosphate transporter domain-containing protein</fullName>
    </recommendedName>
</protein>
<evidence type="ECO:0000256" key="1">
    <source>
        <dbReference type="ARBA" id="ARBA00004141"/>
    </source>
</evidence>
<feature type="region of interest" description="Disordered" evidence="5">
    <location>
        <begin position="1"/>
        <end position="31"/>
    </location>
</feature>
<evidence type="ECO:0000313" key="8">
    <source>
        <dbReference type="Proteomes" id="UP001515480"/>
    </source>
</evidence>
<dbReference type="PANTHER" id="PTHR11132">
    <property type="entry name" value="SOLUTE CARRIER FAMILY 35"/>
    <property type="match status" value="1"/>
</dbReference>
<name>A0AB34JA44_PRYPA</name>
<proteinExistence type="predicted"/>
<evidence type="ECO:0000256" key="3">
    <source>
        <dbReference type="ARBA" id="ARBA00022989"/>
    </source>
</evidence>
<comment type="subcellular location">
    <subcellularLocation>
        <location evidence="1">Membrane</location>
        <topology evidence="1">Multi-pass membrane protein</topology>
    </subcellularLocation>
</comment>
<gene>
    <name evidence="7" type="ORF">AB1Y20_002786</name>
</gene>
<feature type="transmembrane region" description="Helical" evidence="6">
    <location>
        <begin position="245"/>
        <end position="264"/>
    </location>
</feature>
<feature type="transmembrane region" description="Helical" evidence="6">
    <location>
        <begin position="120"/>
        <end position="144"/>
    </location>
</feature>
<evidence type="ECO:0000256" key="6">
    <source>
        <dbReference type="SAM" id="Phobius"/>
    </source>
</evidence>
<feature type="transmembrane region" description="Helical" evidence="6">
    <location>
        <begin position="76"/>
        <end position="99"/>
    </location>
</feature>
<dbReference type="AlphaFoldDB" id="A0AB34JA44"/>
<feature type="transmembrane region" description="Helical" evidence="6">
    <location>
        <begin position="176"/>
        <end position="194"/>
    </location>
</feature>
<feature type="transmembrane region" description="Helical" evidence="6">
    <location>
        <begin position="150"/>
        <end position="169"/>
    </location>
</feature>
<dbReference type="InterPro" id="IPR050186">
    <property type="entry name" value="TPT_transporter"/>
</dbReference>
<reference evidence="7 8" key="1">
    <citation type="journal article" date="2024" name="Science">
        <title>Giant polyketide synthase enzymes in the biosynthesis of giant marine polyether toxins.</title>
        <authorList>
            <person name="Fallon T.R."/>
            <person name="Shende V.V."/>
            <person name="Wierzbicki I.H."/>
            <person name="Pendleton A.L."/>
            <person name="Watervoot N.F."/>
            <person name="Auber R.P."/>
            <person name="Gonzalez D.J."/>
            <person name="Wisecaver J.H."/>
            <person name="Moore B.S."/>
        </authorList>
    </citation>
    <scope>NUCLEOTIDE SEQUENCE [LARGE SCALE GENOMIC DNA]</scope>
    <source>
        <strain evidence="7 8">12B1</strain>
    </source>
</reference>
<evidence type="ECO:0000256" key="2">
    <source>
        <dbReference type="ARBA" id="ARBA00022692"/>
    </source>
</evidence>
<keyword evidence="8" id="KW-1185">Reference proteome</keyword>
<keyword evidence="4 6" id="KW-0472">Membrane</keyword>